<evidence type="ECO:0000256" key="9">
    <source>
        <dbReference type="ARBA" id="ARBA00023002"/>
    </source>
</evidence>
<protein>
    <submittedName>
        <fullName evidence="16">Glutamate synthase</fullName>
    </submittedName>
</protein>
<comment type="cofactor">
    <cofactor evidence="1">
        <name>FMN</name>
        <dbReference type="ChEBI" id="CHEBI:58210"/>
    </cofactor>
</comment>
<dbReference type="CDD" id="cd00504">
    <property type="entry name" value="GXGXG"/>
    <property type="match status" value="1"/>
</dbReference>
<gene>
    <name evidence="16" type="ORF">COK81_18470</name>
</gene>
<keyword evidence="5" id="KW-0285">Flavoprotein</keyword>
<dbReference type="CDD" id="cd02808">
    <property type="entry name" value="GltS_FMN"/>
    <property type="match status" value="1"/>
</dbReference>
<evidence type="ECO:0000256" key="7">
    <source>
        <dbReference type="ARBA" id="ARBA00022723"/>
    </source>
</evidence>
<keyword evidence="4" id="KW-0028">Amino-acid biosynthesis</keyword>
<keyword evidence="6" id="KW-0288">FMN</keyword>
<keyword evidence="10" id="KW-0408">Iron</keyword>
<dbReference type="GO" id="GO:0006537">
    <property type="term" value="P:glutamate biosynthetic process"/>
    <property type="evidence" value="ECO:0007669"/>
    <property type="project" value="UniProtKB-KW"/>
</dbReference>
<dbReference type="Pfam" id="PF04898">
    <property type="entry name" value="Glu_syn_central"/>
    <property type="match status" value="1"/>
</dbReference>
<keyword evidence="13" id="KW-0003">3Fe-4S</keyword>
<organism evidence="16 17">
    <name type="scientific">Bacillus thuringiensis</name>
    <dbReference type="NCBI Taxonomy" id="1428"/>
    <lineage>
        <taxon>Bacteria</taxon>
        <taxon>Bacillati</taxon>
        <taxon>Bacillota</taxon>
        <taxon>Bacilli</taxon>
        <taxon>Bacillales</taxon>
        <taxon>Bacillaceae</taxon>
        <taxon>Bacillus</taxon>
        <taxon>Bacillus cereus group</taxon>
    </lineage>
</organism>
<evidence type="ECO:0000256" key="12">
    <source>
        <dbReference type="ARBA" id="ARBA00023164"/>
    </source>
</evidence>
<comment type="pathway">
    <text evidence="14">Amino-acid biosynthesis.</text>
</comment>
<feature type="domain" description="Glutamine amidotransferase type-2" evidence="15">
    <location>
        <begin position="24"/>
        <end position="394"/>
    </location>
</feature>
<keyword evidence="9" id="KW-0560">Oxidoreductase</keyword>
<dbReference type="InterPro" id="IPR017932">
    <property type="entry name" value="GATase_2_dom"/>
</dbReference>
<keyword evidence="7" id="KW-0479">Metal-binding</keyword>
<reference evidence="16 17" key="1">
    <citation type="submission" date="2017-09" db="EMBL/GenBank/DDBJ databases">
        <title>Large-scale bioinformatics analysis of Bacillus genomes uncovers conserved roles of natural products in bacterial physiology.</title>
        <authorList>
            <consortium name="Agbiome Team Llc"/>
            <person name="Bleich R.M."/>
            <person name="Grubbs K.J."/>
            <person name="Santa Maria K.C."/>
            <person name="Allen S.E."/>
            <person name="Farag S."/>
            <person name="Shank E.A."/>
            <person name="Bowers A."/>
        </authorList>
    </citation>
    <scope>NUCLEOTIDE SEQUENCE [LARGE SCALE GENOMIC DNA]</scope>
    <source>
        <strain evidence="16 17">AFS064137</strain>
    </source>
</reference>
<keyword evidence="8" id="KW-0315">Glutamine amidotransferase</keyword>
<dbReference type="PANTHER" id="PTHR11938">
    <property type="entry name" value="FAD NADPH DEHYDROGENASE/OXIDOREDUCTASE"/>
    <property type="match status" value="1"/>
</dbReference>
<dbReference type="InterPro" id="IPR029055">
    <property type="entry name" value="Ntn_hydrolases_N"/>
</dbReference>
<keyword evidence="12" id="KW-0314">Glutamate biosynthesis</keyword>
<dbReference type="GO" id="GO:0015930">
    <property type="term" value="F:glutamate synthase activity"/>
    <property type="evidence" value="ECO:0007669"/>
    <property type="project" value="InterPro"/>
</dbReference>
<dbReference type="Pfam" id="PF01493">
    <property type="entry name" value="GXGXG"/>
    <property type="match status" value="1"/>
</dbReference>
<dbReference type="GO" id="GO:0019676">
    <property type="term" value="P:ammonia assimilation cycle"/>
    <property type="evidence" value="ECO:0007669"/>
    <property type="project" value="TreeGrafter"/>
</dbReference>
<accession>A0A9X7AYJ7</accession>
<dbReference type="InterPro" id="IPR002489">
    <property type="entry name" value="Glu_synth_asu_C"/>
</dbReference>
<dbReference type="GO" id="GO:0051538">
    <property type="term" value="F:3 iron, 4 sulfur cluster binding"/>
    <property type="evidence" value="ECO:0007669"/>
    <property type="project" value="UniProtKB-KW"/>
</dbReference>
<dbReference type="Gene3D" id="2.160.20.60">
    <property type="entry name" value="Glutamate synthase, alpha subunit, C-terminal domain"/>
    <property type="match status" value="1"/>
</dbReference>
<dbReference type="EMBL" id="NVCU01000157">
    <property type="protein sequence ID" value="PFT88621.1"/>
    <property type="molecule type" value="Genomic_DNA"/>
</dbReference>
<dbReference type="PANTHER" id="PTHR11938:SF133">
    <property type="entry name" value="GLUTAMATE SYNTHASE (NADH)"/>
    <property type="match status" value="1"/>
</dbReference>
<dbReference type="CDD" id="cd00713">
    <property type="entry name" value="GltS"/>
    <property type="match status" value="1"/>
</dbReference>
<sequence length="1478" mass="162786">MLNTKNTWTPSLFRDYRNAEHDACGIVSVMEKRKIATKENIDLCIQSLVKMNHRAGFINGEGDGIGIHIDVPKALWNEKLKSSGYNPTIVDHPHFIVGHFFLNKKENITILKDYIRTQLNNKKFTIIFESDDVTNSDALGPLGKQEEPLFWQVALIAENEITNIEQTLFSVTIKIEENEAIHVASLSRDHVVYKVLGAGDTLVAYYNDLQHPLIASTMTLGHNRYSTNTLSNFFRVQPFSILGHNGEINTIAKLRDQAEMIDVPLTAGGSDSQDLNRTLETLLVQYDYSLFEAMEILFPPIINEIKLYETPLQDLYTYIREAWGHFAQGPAGIISRFKDEAVFSVDSLGLRPVWKVETESSYIFSSEPGVVSPTKYVAEPKPLAPGEKVGLKWNEQDELVLYEYDKYQIQVYNRFKKRIDTTNYHLNLSIPETKKIQGLCDSVQVETKQYVAFGWDREHIQLLEQMATRGVEPIRSLGHDSPLAALDTDRRNIADFIKESVAVVTNPAIDRDREIEHFSTRTVLGERPSLLSGAKRPFVVEMLSPIILEGSVAQPIAEELHTITYEQLIELFMTHNSIATISATFSSSETLQCALSRISSEAIAAVNNGASLLVLDDAKAHLNERLWIDPHLVTAKVHQALSENKLRRNCSLVIRSGALRSLHDIVTLYGLGADSINPYLLFATVNDGTKIPITNLYNALNKGLEKVISTIGIHELRGYGRLYSSIGLHEGIANILQITNFFGSNDLAFSLESLTEDAKIRAEDSNNPKIRMRKSFHIFPRIWKAIGDVAKGNSYDDYRDKLSELEENNPIAIRHLVQTKQTKHVVPTEEVSIGIQNHNLPFIISSMSFGSQNEIAFRAYAEAADQLNMISLNGEGGEIKDMIGKYPHTRGQQVASGRFGVNAELLNSSNLIEIKIGQGAKPGEGGHLPGSKVTAKIAEARNATIGSDLISPSNNHDIYSIEDLAQMITEIKTANQLAKVAVKVPVVPNIGTIAVGITKAGADFINISGFDGGTGAARIHALQHVGLPVEIGVKAAHNALLEASMRHKVEIWADGGIRSVNDALKIMLLGANRIGFGTLSMIAIGCTTCRGCHLDTCHVGIATQIESEAQAKEHGLRRFVPRELESAVAGLLNLFTSFGVELQRLTGQLGYTNLQAIVGRSDLLEQVRGKNLLNLCNLLQILEHPSVTTTEDVPEKQFKTVHSADSKELVGVGVEQRVMGGLESCYRVRSKLYEATQLEPLTLKYTNGSIPGNGLGAYNSENLFIHVNGGAQDGIGKTSFGGGIYITKSKGKDGVYYNGSVGKGFGYGAQKGALYVQGNADARAGIRLSGADMIIGGRITKPLREKEQGNIGAYSNIKGFAFEYMTNGRALVLGDPGPWICAGMTGGVVYLRRDSNLGLTEQALKRRIAKGANVTLQPISKNGLKDVTELLLDYIRVLNEHEQYEEVALLTPLLDDIQNQFFEIIPKKEQADPSISTE</sequence>
<keyword evidence="11" id="KW-0411">Iron-sulfur</keyword>
<evidence type="ECO:0000256" key="8">
    <source>
        <dbReference type="ARBA" id="ARBA00022962"/>
    </source>
</evidence>
<name>A0A9X7AYJ7_BACTU</name>
<dbReference type="Pfam" id="PF01645">
    <property type="entry name" value="Glu_synthase"/>
    <property type="match status" value="1"/>
</dbReference>
<dbReference type="InterPro" id="IPR002932">
    <property type="entry name" value="Glu_synthdom"/>
</dbReference>
<dbReference type="GO" id="GO:0046872">
    <property type="term" value="F:metal ion binding"/>
    <property type="evidence" value="ECO:0007669"/>
    <property type="project" value="UniProtKB-KW"/>
</dbReference>
<dbReference type="InterPro" id="IPR013785">
    <property type="entry name" value="Aldolase_TIM"/>
</dbReference>
<evidence type="ECO:0000256" key="3">
    <source>
        <dbReference type="ARBA" id="ARBA00009716"/>
    </source>
</evidence>
<dbReference type="Proteomes" id="UP000225910">
    <property type="component" value="Unassembled WGS sequence"/>
</dbReference>
<dbReference type="InterPro" id="IPR006982">
    <property type="entry name" value="Glu_synth_centr_N"/>
</dbReference>
<evidence type="ECO:0000256" key="4">
    <source>
        <dbReference type="ARBA" id="ARBA00022605"/>
    </source>
</evidence>
<dbReference type="InterPro" id="IPR050711">
    <property type="entry name" value="ET-N_metabolism_enzyme"/>
</dbReference>
<dbReference type="SUPFAM" id="SSF56235">
    <property type="entry name" value="N-terminal nucleophile aminohydrolases (Ntn hydrolases)"/>
    <property type="match status" value="1"/>
</dbReference>
<dbReference type="Pfam" id="PF00310">
    <property type="entry name" value="GATase_2"/>
    <property type="match status" value="1"/>
</dbReference>
<evidence type="ECO:0000256" key="2">
    <source>
        <dbReference type="ARBA" id="ARBA00001927"/>
    </source>
</evidence>
<dbReference type="FunFam" id="3.20.20.70:FF:000097">
    <property type="entry name" value="Glutamate synthase, large subunit"/>
    <property type="match status" value="1"/>
</dbReference>
<evidence type="ECO:0000256" key="1">
    <source>
        <dbReference type="ARBA" id="ARBA00001917"/>
    </source>
</evidence>
<evidence type="ECO:0000256" key="5">
    <source>
        <dbReference type="ARBA" id="ARBA00022630"/>
    </source>
</evidence>
<evidence type="ECO:0000313" key="16">
    <source>
        <dbReference type="EMBL" id="PFT88621.1"/>
    </source>
</evidence>
<proteinExistence type="inferred from homology"/>
<evidence type="ECO:0000313" key="17">
    <source>
        <dbReference type="Proteomes" id="UP000225910"/>
    </source>
</evidence>
<comment type="caution">
    <text evidence="16">The sequence shown here is derived from an EMBL/GenBank/DDBJ whole genome shotgun (WGS) entry which is preliminary data.</text>
</comment>
<dbReference type="RefSeq" id="WP_098679267.1">
    <property type="nucleotide sequence ID" value="NZ_NVCU01000157.1"/>
</dbReference>
<dbReference type="SUPFAM" id="SSF69336">
    <property type="entry name" value="Alpha subunit of glutamate synthase, C-terminal domain"/>
    <property type="match status" value="1"/>
</dbReference>
<comment type="cofactor">
    <cofactor evidence="2">
        <name>[3Fe-4S] cluster</name>
        <dbReference type="ChEBI" id="CHEBI:21137"/>
    </cofactor>
</comment>
<dbReference type="PROSITE" id="PS51278">
    <property type="entry name" value="GATASE_TYPE_2"/>
    <property type="match status" value="1"/>
</dbReference>
<dbReference type="InterPro" id="IPR036485">
    <property type="entry name" value="Glu_synth_asu_C_sf"/>
</dbReference>
<dbReference type="FunFam" id="3.60.20.10:FF:000082">
    <property type="entry name" value="Glutamate synthase, large subunit"/>
    <property type="match status" value="1"/>
</dbReference>
<evidence type="ECO:0000256" key="10">
    <source>
        <dbReference type="ARBA" id="ARBA00023004"/>
    </source>
</evidence>
<evidence type="ECO:0000259" key="15">
    <source>
        <dbReference type="PROSITE" id="PS51278"/>
    </source>
</evidence>
<dbReference type="Gene3D" id="3.20.20.70">
    <property type="entry name" value="Aldolase class I"/>
    <property type="match status" value="2"/>
</dbReference>
<dbReference type="Gene3D" id="3.60.20.10">
    <property type="entry name" value="Glutamine Phosphoribosylpyrophosphate, subunit 1, domain 1"/>
    <property type="match status" value="1"/>
</dbReference>
<evidence type="ECO:0000256" key="14">
    <source>
        <dbReference type="ARBA" id="ARBA00029440"/>
    </source>
</evidence>
<evidence type="ECO:0000256" key="6">
    <source>
        <dbReference type="ARBA" id="ARBA00022643"/>
    </source>
</evidence>
<comment type="similarity">
    <text evidence="3">Belongs to the glutamate synthase family.</text>
</comment>
<evidence type="ECO:0000256" key="11">
    <source>
        <dbReference type="ARBA" id="ARBA00023014"/>
    </source>
</evidence>
<dbReference type="SUPFAM" id="SSF51395">
    <property type="entry name" value="FMN-linked oxidoreductases"/>
    <property type="match status" value="1"/>
</dbReference>
<evidence type="ECO:0000256" key="13">
    <source>
        <dbReference type="ARBA" id="ARBA00023291"/>
    </source>
</evidence>